<dbReference type="PANTHER" id="PTHR42788">
    <property type="entry name" value="TAURINE IMPORT ATP-BINDING PROTEIN-RELATED"/>
    <property type="match status" value="1"/>
</dbReference>
<gene>
    <name evidence="5" type="ORF">EI982_03810</name>
</gene>
<protein>
    <submittedName>
        <fullName evidence="5">ABC transporter ATP-binding protein</fullName>
    </submittedName>
</protein>
<dbReference type="GO" id="GO:0005524">
    <property type="term" value="F:ATP binding"/>
    <property type="evidence" value="ECO:0007669"/>
    <property type="project" value="UniProtKB-KW"/>
</dbReference>
<evidence type="ECO:0000313" key="5">
    <source>
        <dbReference type="EMBL" id="QGX93965.1"/>
    </source>
</evidence>
<proteinExistence type="predicted"/>
<reference evidence="5 6" key="1">
    <citation type="submission" date="2018-12" db="EMBL/GenBank/DDBJ databases">
        <title>Complete genome sequence of Haloplanus rallus MBLA0036.</title>
        <authorList>
            <person name="Nam Y.-d."/>
            <person name="Kang J."/>
            <person name="Chung W.-H."/>
            <person name="Park Y.S."/>
        </authorList>
    </citation>
    <scope>NUCLEOTIDE SEQUENCE [LARGE SCALE GENOMIC DNA]</scope>
    <source>
        <strain evidence="5 6">MBLA0036</strain>
    </source>
</reference>
<keyword evidence="2" id="KW-0547">Nucleotide-binding</keyword>
<dbReference type="PROSITE" id="PS00211">
    <property type="entry name" value="ABC_TRANSPORTER_1"/>
    <property type="match status" value="1"/>
</dbReference>
<dbReference type="Pfam" id="PF00005">
    <property type="entry name" value="ABC_tran"/>
    <property type="match status" value="1"/>
</dbReference>
<evidence type="ECO:0000259" key="4">
    <source>
        <dbReference type="PROSITE" id="PS50893"/>
    </source>
</evidence>
<evidence type="ECO:0000256" key="2">
    <source>
        <dbReference type="ARBA" id="ARBA00022741"/>
    </source>
</evidence>
<dbReference type="InterPro" id="IPR017871">
    <property type="entry name" value="ABC_transporter-like_CS"/>
</dbReference>
<dbReference type="InterPro" id="IPR003439">
    <property type="entry name" value="ABC_transporter-like_ATP-bd"/>
</dbReference>
<accession>A0A6B9F155</accession>
<dbReference type="GeneID" id="99245482"/>
<dbReference type="EMBL" id="CP034345">
    <property type="protein sequence ID" value="QGX93965.1"/>
    <property type="molecule type" value="Genomic_DNA"/>
</dbReference>
<dbReference type="CDD" id="cd03293">
    <property type="entry name" value="ABC_NrtD_SsuB_transporters"/>
    <property type="match status" value="1"/>
</dbReference>
<dbReference type="InterPro" id="IPR003593">
    <property type="entry name" value="AAA+_ATPase"/>
</dbReference>
<feature type="domain" description="ABC transporter" evidence="4">
    <location>
        <begin position="7"/>
        <end position="235"/>
    </location>
</feature>
<dbReference type="SUPFAM" id="SSF52540">
    <property type="entry name" value="P-loop containing nucleoside triphosphate hydrolases"/>
    <property type="match status" value="1"/>
</dbReference>
<dbReference type="GO" id="GO:0016887">
    <property type="term" value="F:ATP hydrolysis activity"/>
    <property type="evidence" value="ECO:0007669"/>
    <property type="project" value="InterPro"/>
</dbReference>
<dbReference type="SMART" id="SM00382">
    <property type="entry name" value="AAA"/>
    <property type="match status" value="1"/>
</dbReference>
<dbReference type="PANTHER" id="PTHR42788:SF13">
    <property type="entry name" value="ALIPHATIC SULFONATES IMPORT ATP-BINDING PROTEIN SSUB"/>
    <property type="match status" value="1"/>
</dbReference>
<dbReference type="RefSeq" id="WP_157688202.1">
    <property type="nucleotide sequence ID" value="NZ_CP034345.1"/>
</dbReference>
<evidence type="ECO:0000256" key="3">
    <source>
        <dbReference type="ARBA" id="ARBA00022840"/>
    </source>
</evidence>
<name>A0A6B9F155_9EURY</name>
<dbReference type="AlphaFoldDB" id="A0A6B9F155"/>
<dbReference type="OrthoDB" id="18368at2157"/>
<dbReference type="KEGG" id="hra:EI982_03810"/>
<dbReference type="PROSITE" id="PS50893">
    <property type="entry name" value="ABC_TRANSPORTER_2"/>
    <property type="match status" value="1"/>
</dbReference>
<keyword evidence="1" id="KW-0813">Transport</keyword>
<keyword evidence="3 5" id="KW-0067">ATP-binding</keyword>
<dbReference type="InterPro" id="IPR027417">
    <property type="entry name" value="P-loop_NTPase"/>
</dbReference>
<sequence>MTRRHPIRLDGIEKSYPTEGGSLRVLDGISLDIRDGEFLSIVGPSGCGKSTLLNIIADWIAPDAGTVEITPSRSDVQIGVVFQEPTLLDWRTVRQNLAFALRGLGVPEAAHDRETRAALELVGLSESANQYPPTLSGGMRQRVNFARAFCVGPDVLLMDEPFSSLDELTARALRERVVDIWDDERFTAVLVTHDIAEAAYFSDRVVVLSDTPTVIEKTVDIEGDQPREPQSEETLEHERRILEALGVPT</sequence>
<keyword evidence="6" id="KW-1185">Reference proteome</keyword>
<evidence type="ECO:0000256" key="1">
    <source>
        <dbReference type="ARBA" id="ARBA00022448"/>
    </source>
</evidence>
<evidence type="ECO:0000313" key="6">
    <source>
        <dbReference type="Proteomes" id="UP000428325"/>
    </source>
</evidence>
<organism evidence="5 6">
    <name type="scientific">Haloplanus rallus</name>
    <dbReference type="NCBI Taxonomy" id="1816183"/>
    <lineage>
        <taxon>Archaea</taxon>
        <taxon>Methanobacteriati</taxon>
        <taxon>Methanobacteriota</taxon>
        <taxon>Stenosarchaea group</taxon>
        <taxon>Halobacteria</taxon>
        <taxon>Halobacteriales</taxon>
        <taxon>Haloferacaceae</taxon>
        <taxon>Haloplanus</taxon>
    </lineage>
</organism>
<dbReference type="Proteomes" id="UP000428325">
    <property type="component" value="Chromosome"/>
</dbReference>
<dbReference type="InterPro" id="IPR050166">
    <property type="entry name" value="ABC_transporter_ATP-bind"/>
</dbReference>
<dbReference type="Gene3D" id="3.40.50.300">
    <property type="entry name" value="P-loop containing nucleotide triphosphate hydrolases"/>
    <property type="match status" value="1"/>
</dbReference>